<accession>A0A2Z2HRR1</accession>
<evidence type="ECO:0000256" key="1">
    <source>
        <dbReference type="ARBA" id="ARBA00022723"/>
    </source>
</evidence>
<dbReference type="GO" id="GO:0008484">
    <property type="term" value="F:sulfuric ester hydrolase activity"/>
    <property type="evidence" value="ECO:0007669"/>
    <property type="project" value="TreeGrafter"/>
</dbReference>
<feature type="domain" description="N-sulphoglucosamine sulphohydrolase C-terminal" evidence="5">
    <location>
        <begin position="424"/>
        <end position="497"/>
    </location>
</feature>
<evidence type="ECO:0000313" key="7">
    <source>
        <dbReference type="Proteomes" id="UP000250088"/>
    </source>
</evidence>
<feature type="region of interest" description="Disordered" evidence="3">
    <location>
        <begin position="402"/>
        <end position="426"/>
    </location>
</feature>
<dbReference type="InterPro" id="IPR017850">
    <property type="entry name" value="Alkaline_phosphatase_core_sf"/>
</dbReference>
<dbReference type="InterPro" id="IPR000917">
    <property type="entry name" value="Sulfatase_N"/>
</dbReference>
<reference evidence="7" key="1">
    <citation type="submission" date="2017-02" db="EMBL/GenBank/DDBJ databases">
        <title>Natronthermophilus aegyptiacus gen. nov.,sp. nov., an aerobic, extremely halophilic alkalithermophilic archaeon isolated from the athalassohaline Wadi An Natrun, Egypt.</title>
        <authorList>
            <person name="Zhao B."/>
        </authorList>
    </citation>
    <scope>NUCLEOTIDE SEQUENCE [LARGE SCALE GENOMIC DNA]</scope>
    <source>
        <strain evidence="7">JW/NM-HA 15</strain>
    </source>
</reference>
<name>A0A2Z2HRR1_9EURY</name>
<gene>
    <name evidence="6" type="ORF">B1756_09050</name>
</gene>
<feature type="compositionally biased region" description="Gly residues" evidence="3">
    <location>
        <begin position="402"/>
        <end position="411"/>
    </location>
</feature>
<feature type="domain" description="Sulfatase N-terminal" evidence="4">
    <location>
        <begin position="8"/>
        <end position="384"/>
    </location>
</feature>
<keyword evidence="1" id="KW-0479">Metal-binding</keyword>
<dbReference type="InterPro" id="IPR032506">
    <property type="entry name" value="SGSH_C"/>
</dbReference>
<keyword evidence="7" id="KW-1185">Reference proteome</keyword>
<dbReference type="Proteomes" id="UP000250088">
    <property type="component" value="Chromosome"/>
</dbReference>
<dbReference type="KEGG" id="naj:B1756_09050"/>
<organism evidence="6 7">
    <name type="scientific">Natrarchaeobaculum aegyptiacum</name>
    <dbReference type="NCBI Taxonomy" id="745377"/>
    <lineage>
        <taxon>Archaea</taxon>
        <taxon>Methanobacteriati</taxon>
        <taxon>Methanobacteriota</taxon>
        <taxon>Stenosarchaea group</taxon>
        <taxon>Halobacteria</taxon>
        <taxon>Halobacteriales</taxon>
        <taxon>Natrialbaceae</taxon>
        <taxon>Natrarchaeobaculum</taxon>
    </lineage>
</organism>
<dbReference type="PANTHER" id="PTHR45953:SF1">
    <property type="entry name" value="IDURONATE 2-SULFATASE"/>
    <property type="match status" value="1"/>
</dbReference>
<dbReference type="Pfam" id="PF16347">
    <property type="entry name" value="SGSH_C"/>
    <property type="match status" value="1"/>
</dbReference>
<evidence type="ECO:0000256" key="3">
    <source>
        <dbReference type="SAM" id="MobiDB-lite"/>
    </source>
</evidence>
<dbReference type="GO" id="GO:0005737">
    <property type="term" value="C:cytoplasm"/>
    <property type="evidence" value="ECO:0007669"/>
    <property type="project" value="TreeGrafter"/>
</dbReference>
<dbReference type="AlphaFoldDB" id="A0A2Z2HRR1"/>
<keyword evidence="2" id="KW-0378">Hydrolase</keyword>
<dbReference type="GO" id="GO:0046872">
    <property type="term" value="F:metal ion binding"/>
    <property type="evidence" value="ECO:0007669"/>
    <property type="project" value="UniProtKB-KW"/>
</dbReference>
<dbReference type="Gene3D" id="3.40.720.10">
    <property type="entry name" value="Alkaline Phosphatase, subunit A"/>
    <property type="match status" value="1"/>
</dbReference>
<dbReference type="Pfam" id="PF00884">
    <property type="entry name" value="Sulfatase"/>
    <property type="match status" value="1"/>
</dbReference>
<sequence length="518" mass="57623">MVDSESPPNVLLLLTDQERYDYSAPEGPPVETDAMDHLSATGMRFTRAITPISICSSARASLLTGQYPHNHGMLNNSHEADAIQRNLPPEIPTFSELLDANGYDCTYTGKWHVGDDETPESVGFTYLGGSDTHHDDIDEAFREYRRERGTPVGEETLEEVVYTGDDPRDEREGTFVAAKTSVDVEDTRPYFLADRTIEALETFGAGGDDGVEGANGADASPRFFHRADFYGPHHPYVVPEPYASMYDPDEIDPPGSYAETFDGKPGVHENYRHYRGVEHFDWEIWAEVIAKYRGFVTMIDDQLARILETLESTGLAGETVVVHASDHGDFAGGHRQFNKGPLMYDDTYRIPLQVRWPGVTEPDSTCDHPVHLHDLAPTFLEMAGCETPDAFDARSLVGLLEGGSGNGGGGGDGDRGEGKTGSAPGDWPDAAFAQYHGDEFGLYTQRMVRTRRYKYVYNGPDIDELYDLEADPAELQNLIDHPDYADVRETMRERLIAWMERTDDPNRGWVPAVLERAP</sequence>
<dbReference type="CDD" id="cd16033">
    <property type="entry name" value="sulfatase_like"/>
    <property type="match status" value="1"/>
</dbReference>
<proteinExistence type="predicted"/>
<evidence type="ECO:0000259" key="5">
    <source>
        <dbReference type="Pfam" id="PF16347"/>
    </source>
</evidence>
<dbReference type="EMBL" id="CP019893">
    <property type="protein sequence ID" value="ARS89866.1"/>
    <property type="molecule type" value="Genomic_DNA"/>
</dbReference>
<evidence type="ECO:0000256" key="2">
    <source>
        <dbReference type="ARBA" id="ARBA00022801"/>
    </source>
</evidence>
<dbReference type="RefSeq" id="WP_086888245.1">
    <property type="nucleotide sequence ID" value="NZ_CP019893.1"/>
</dbReference>
<protein>
    <submittedName>
        <fullName evidence="6">Sulfatase</fullName>
    </submittedName>
</protein>
<evidence type="ECO:0000313" key="6">
    <source>
        <dbReference type="EMBL" id="ARS89866.1"/>
    </source>
</evidence>
<dbReference type="OrthoDB" id="3164at2157"/>
<dbReference type="PANTHER" id="PTHR45953">
    <property type="entry name" value="IDURONATE 2-SULFATASE"/>
    <property type="match status" value="1"/>
</dbReference>
<dbReference type="SUPFAM" id="SSF53649">
    <property type="entry name" value="Alkaline phosphatase-like"/>
    <property type="match status" value="1"/>
</dbReference>
<evidence type="ECO:0000259" key="4">
    <source>
        <dbReference type="Pfam" id="PF00884"/>
    </source>
</evidence>
<dbReference type="GeneID" id="32894224"/>